<sequence>MVAPARIEIADDRITAVEPAPGAATDDTWALPGYIDTHTHGGVGVDFGSTDAAGVRRVLDFARSRGTTTQFASLATDTVDNLCRQLEMLSGLAAAGELAGLHLEGPFLAEARRGAHDPLLLRDPTPELVDALLTAADGQLAMVTLAPELDGAVEAIERFRAAGVCVAFGHSDTGAELTRRTIDAGARVATHLFNAMQPIHHRDPGPVPVLLDDPRVGVELICDGIHLSPEVIRMSADAAGWDRVLLVTDAMAAAGLGDGDYALGAVQARVSGGVARLLVADGSGAPTLGSIAGSTLTMAAAVRYVLGLGADLTAVAAAAAGNPARWHGLTEVGALAPGYRADLVLTDPAGGVRRVLRGGRWID</sequence>
<dbReference type="InterPro" id="IPR011059">
    <property type="entry name" value="Metal-dep_hydrolase_composite"/>
</dbReference>
<dbReference type="InterPro" id="IPR032466">
    <property type="entry name" value="Metal_Hydrolase"/>
</dbReference>
<dbReference type="PANTHER" id="PTHR11113">
    <property type="entry name" value="N-ACETYLGLUCOSAMINE-6-PHOSPHATE DEACETYLASE"/>
    <property type="match status" value="1"/>
</dbReference>
<dbReference type="Gene3D" id="3.20.20.140">
    <property type="entry name" value="Metal-dependent hydrolases"/>
    <property type="match status" value="1"/>
</dbReference>
<evidence type="ECO:0000256" key="6">
    <source>
        <dbReference type="PIRSR" id="PIRSR038994-1"/>
    </source>
</evidence>
<evidence type="ECO:0000313" key="10">
    <source>
        <dbReference type="EMBL" id="OYO11841.1"/>
    </source>
</evidence>
<evidence type="ECO:0000256" key="4">
    <source>
        <dbReference type="ARBA" id="ARBA00023277"/>
    </source>
</evidence>
<keyword evidence="4 5" id="KW-0119">Carbohydrate metabolism</keyword>
<feature type="binding site" evidence="8">
    <location>
        <position position="170"/>
    </location>
    <ligand>
        <name>Zn(2+)</name>
        <dbReference type="ChEBI" id="CHEBI:29105"/>
    </ligand>
</feature>
<dbReference type="Gene3D" id="2.30.40.10">
    <property type="entry name" value="Urease, subunit C, domain 1"/>
    <property type="match status" value="1"/>
</dbReference>
<comment type="cofactor">
    <cofactor evidence="8">
        <name>a divalent metal cation</name>
        <dbReference type="ChEBI" id="CHEBI:60240"/>
    </cofactor>
    <text evidence="8">Binds 1 divalent metal cation per subunit.</text>
</comment>
<feature type="binding site" evidence="8">
    <location>
        <position position="191"/>
    </location>
    <ligand>
        <name>Zn(2+)</name>
        <dbReference type="ChEBI" id="CHEBI:29105"/>
    </ligand>
</feature>
<dbReference type="Pfam" id="PF01979">
    <property type="entry name" value="Amidohydro_1"/>
    <property type="match status" value="1"/>
</dbReference>
<reference evidence="10 11" key="1">
    <citation type="submission" date="2017-07" db="EMBL/GenBank/DDBJ databases">
        <title>Draft whole genome sequences of clinical Proprionibacteriaceae strains.</title>
        <authorList>
            <person name="Bernier A.-M."/>
            <person name="Bernard K."/>
            <person name="Domingo M.-C."/>
        </authorList>
    </citation>
    <scope>NUCLEOTIDE SEQUENCE [LARGE SCALE GENOMIC DNA]</scope>
    <source>
        <strain evidence="10 11">NML 030167</strain>
    </source>
</reference>
<accession>A0A255G8G6</accession>
<dbReference type="GO" id="GO:0046872">
    <property type="term" value="F:metal ion binding"/>
    <property type="evidence" value="ECO:0007669"/>
    <property type="project" value="UniProtKB-KW"/>
</dbReference>
<feature type="binding site" evidence="7">
    <location>
        <position position="202"/>
    </location>
    <ligand>
        <name>substrate</name>
    </ligand>
</feature>
<gene>
    <name evidence="10" type="ORF">CGZ94_14675</name>
</gene>
<comment type="caution">
    <text evidence="10">The sequence shown here is derived from an EMBL/GenBank/DDBJ whole genome shotgun (WGS) entry which is preliminary data.</text>
</comment>
<evidence type="ECO:0000256" key="8">
    <source>
        <dbReference type="PIRSR" id="PIRSR038994-3"/>
    </source>
</evidence>
<evidence type="ECO:0000256" key="1">
    <source>
        <dbReference type="ARBA" id="ARBA00010716"/>
    </source>
</evidence>
<dbReference type="OrthoDB" id="9776488at2"/>
<keyword evidence="2 8" id="KW-0479">Metal-binding</keyword>
<feature type="domain" description="Amidohydrolase-related" evidence="9">
    <location>
        <begin position="30"/>
        <end position="361"/>
    </location>
</feature>
<dbReference type="InterPro" id="IPR003764">
    <property type="entry name" value="GlcNAc_6-P_deAcase"/>
</dbReference>
<evidence type="ECO:0000256" key="3">
    <source>
        <dbReference type="ARBA" id="ARBA00022801"/>
    </source>
</evidence>
<evidence type="ECO:0000256" key="2">
    <source>
        <dbReference type="ARBA" id="ARBA00022723"/>
    </source>
</evidence>
<dbReference type="RefSeq" id="WP_094406189.1">
    <property type="nucleotide sequence ID" value="NZ_NMVO01000015.1"/>
</dbReference>
<dbReference type="Proteomes" id="UP000215896">
    <property type="component" value="Unassembled WGS sequence"/>
</dbReference>
<comment type="similarity">
    <text evidence="1 5">Belongs to the metallo-dependent hydrolases superfamily. NagA family.</text>
</comment>
<feature type="binding site" evidence="7">
    <location>
        <position position="115"/>
    </location>
    <ligand>
        <name>substrate</name>
    </ligand>
</feature>
<dbReference type="AlphaFoldDB" id="A0A255G8G6"/>
<dbReference type="SUPFAM" id="SSF51338">
    <property type="entry name" value="Composite domain of metallo-dependent hydrolases"/>
    <property type="match status" value="1"/>
</dbReference>
<evidence type="ECO:0000313" key="11">
    <source>
        <dbReference type="Proteomes" id="UP000215896"/>
    </source>
</evidence>
<evidence type="ECO:0000256" key="5">
    <source>
        <dbReference type="PIRNR" id="PIRNR038994"/>
    </source>
</evidence>
<dbReference type="GO" id="GO:0006046">
    <property type="term" value="P:N-acetylglucosamine catabolic process"/>
    <property type="evidence" value="ECO:0007669"/>
    <property type="project" value="TreeGrafter"/>
</dbReference>
<feature type="active site" description="Proton donor/acceptor" evidence="6">
    <location>
        <position position="249"/>
    </location>
</feature>
<evidence type="ECO:0000259" key="9">
    <source>
        <dbReference type="Pfam" id="PF01979"/>
    </source>
</evidence>
<dbReference type="SUPFAM" id="SSF51556">
    <property type="entry name" value="Metallo-dependent hydrolases"/>
    <property type="match status" value="1"/>
</dbReference>
<proteinExistence type="inferred from homology"/>
<dbReference type="InterPro" id="IPR006680">
    <property type="entry name" value="Amidohydro-rel"/>
</dbReference>
<evidence type="ECO:0000256" key="7">
    <source>
        <dbReference type="PIRSR" id="PIRSR038994-2"/>
    </source>
</evidence>
<organism evidence="10 11">
    <name type="scientific">Enemella evansiae</name>
    <dbReference type="NCBI Taxonomy" id="2016499"/>
    <lineage>
        <taxon>Bacteria</taxon>
        <taxon>Bacillati</taxon>
        <taxon>Actinomycetota</taxon>
        <taxon>Actinomycetes</taxon>
        <taxon>Propionibacteriales</taxon>
        <taxon>Propionibacteriaceae</taxon>
        <taxon>Enemella</taxon>
    </lineage>
</organism>
<dbReference type="EMBL" id="NMVO01000015">
    <property type="protein sequence ID" value="OYO11841.1"/>
    <property type="molecule type" value="Genomic_DNA"/>
</dbReference>
<name>A0A255G8G6_9ACTN</name>
<dbReference type="PANTHER" id="PTHR11113:SF14">
    <property type="entry name" value="N-ACETYLGLUCOSAMINE-6-PHOSPHATE DEACETYLASE"/>
    <property type="match status" value="1"/>
</dbReference>
<protein>
    <submittedName>
        <fullName evidence="10">N-acetylglucosamine-6-phosphate deacetylase</fullName>
    </submittedName>
</protein>
<dbReference type="GO" id="GO:0008448">
    <property type="term" value="F:N-acetylglucosamine-6-phosphate deacetylase activity"/>
    <property type="evidence" value="ECO:0007669"/>
    <property type="project" value="InterPro"/>
</dbReference>
<feature type="binding site" evidence="7">
    <location>
        <position position="226"/>
    </location>
    <ligand>
        <name>substrate</name>
    </ligand>
</feature>
<keyword evidence="3 5" id="KW-0378">Hydrolase</keyword>
<feature type="binding site" evidence="7">
    <location>
        <begin position="194"/>
        <end position="195"/>
    </location>
    <ligand>
        <name>substrate</name>
    </ligand>
</feature>
<feature type="binding site" evidence="7">
    <location>
        <begin position="291"/>
        <end position="293"/>
    </location>
    <ligand>
        <name>substrate</name>
    </ligand>
</feature>
<dbReference type="PIRSF" id="PIRSF038994">
    <property type="entry name" value="NagA"/>
    <property type="match status" value="1"/>
</dbReference>
<feature type="binding site" evidence="8">
    <location>
        <position position="104"/>
    </location>
    <ligand>
        <name>Zn(2+)</name>
        <dbReference type="ChEBI" id="CHEBI:29105"/>
    </ligand>
</feature>
<keyword evidence="11" id="KW-1185">Reference proteome</keyword>